<organism evidence="2 3">
    <name type="scientific">Cardiocondyla obscurior</name>
    <dbReference type="NCBI Taxonomy" id="286306"/>
    <lineage>
        <taxon>Eukaryota</taxon>
        <taxon>Metazoa</taxon>
        <taxon>Ecdysozoa</taxon>
        <taxon>Arthropoda</taxon>
        <taxon>Hexapoda</taxon>
        <taxon>Insecta</taxon>
        <taxon>Pterygota</taxon>
        <taxon>Neoptera</taxon>
        <taxon>Endopterygota</taxon>
        <taxon>Hymenoptera</taxon>
        <taxon>Apocrita</taxon>
        <taxon>Aculeata</taxon>
        <taxon>Formicoidea</taxon>
        <taxon>Formicidae</taxon>
        <taxon>Myrmicinae</taxon>
        <taxon>Cardiocondyla</taxon>
    </lineage>
</organism>
<keyword evidence="1" id="KW-1133">Transmembrane helix</keyword>
<keyword evidence="3" id="KW-1185">Reference proteome</keyword>
<keyword evidence="1" id="KW-0812">Transmembrane</keyword>
<protein>
    <recommendedName>
        <fullName evidence="4">Transmembrane protein</fullName>
    </recommendedName>
</protein>
<name>A0AAW2ET30_9HYME</name>
<sequence>MSSLRIKKKRATCAGKIYLGYVFAMHAHHATRMNYSFNIANGGESREHARDTKQPSNTFLSRIYFFSTFLVFFSFLFFFLNGNACLPVHLFAEATELQIRAAEVQSVEKLKLRRANVLYAHSQTISRTLSTLLCMQLLLYARHYSHR</sequence>
<feature type="transmembrane region" description="Helical" evidence="1">
    <location>
        <begin position="63"/>
        <end position="80"/>
    </location>
</feature>
<evidence type="ECO:0000313" key="2">
    <source>
        <dbReference type="EMBL" id="KAL0105589.1"/>
    </source>
</evidence>
<gene>
    <name evidence="2" type="ORF">PUN28_015821</name>
</gene>
<dbReference type="AlphaFoldDB" id="A0AAW2ET30"/>
<dbReference type="EMBL" id="JADYXP020000018">
    <property type="protein sequence ID" value="KAL0105589.1"/>
    <property type="molecule type" value="Genomic_DNA"/>
</dbReference>
<dbReference type="Proteomes" id="UP001430953">
    <property type="component" value="Unassembled WGS sequence"/>
</dbReference>
<comment type="caution">
    <text evidence="2">The sequence shown here is derived from an EMBL/GenBank/DDBJ whole genome shotgun (WGS) entry which is preliminary data.</text>
</comment>
<evidence type="ECO:0000256" key="1">
    <source>
        <dbReference type="SAM" id="Phobius"/>
    </source>
</evidence>
<keyword evidence="1" id="KW-0472">Membrane</keyword>
<reference evidence="2 3" key="1">
    <citation type="submission" date="2023-03" db="EMBL/GenBank/DDBJ databases">
        <title>High recombination rates correlate with genetic variation in Cardiocondyla obscurior ants.</title>
        <authorList>
            <person name="Errbii M."/>
        </authorList>
    </citation>
    <scope>NUCLEOTIDE SEQUENCE [LARGE SCALE GENOMIC DNA]</scope>
    <source>
        <strain evidence="2">Alpha-2009</strain>
        <tissue evidence="2">Whole body</tissue>
    </source>
</reference>
<evidence type="ECO:0000313" key="3">
    <source>
        <dbReference type="Proteomes" id="UP001430953"/>
    </source>
</evidence>
<proteinExistence type="predicted"/>
<accession>A0AAW2ET30</accession>
<evidence type="ECO:0008006" key="4">
    <source>
        <dbReference type="Google" id="ProtNLM"/>
    </source>
</evidence>